<dbReference type="PANTHER" id="PTHR43394:SF1">
    <property type="entry name" value="ATP-BINDING CASSETTE SUB-FAMILY B MEMBER 10, MITOCHONDRIAL"/>
    <property type="match status" value="1"/>
</dbReference>
<dbReference type="Gene3D" id="3.40.50.300">
    <property type="entry name" value="P-loop containing nucleotide triphosphate hydrolases"/>
    <property type="match status" value="1"/>
</dbReference>
<feature type="domain" description="ABC transmembrane type-1" evidence="11">
    <location>
        <begin position="51"/>
        <end position="316"/>
    </location>
</feature>
<reference evidence="12 13" key="1">
    <citation type="journal article" date="2012" name="J. Bacteriol.">
        <title>Complete genome sequences of Methylophaga sp. strain JAM1 and Methylophaga sp. strain JAM7.</title>
        <authorList>
            <person name="Villeneuve C."/>
            <person name="Martineau C."/>
            <person name="Mauffrey F."/>
            <person name="Villemur R."/>
        </authorList>
    </citation>
    <scope>NUCLEOTIDE SEQUENCE [LARGE SCALE GENOMIC DNA]</scope>
    <source>
        <strain evidence="12 13">JAM7</strain>
    </source>
</reference>
<dbReference type="FunFam" id="3.40.50.300:FF:000221">
    <property type="entry name" value="Multidrug ABC transporter ATP-binding protein"/>
    <property type="match status" value="1"/>
</dbReference>
<dbReference type="InterPro" id="IPR036640">
    <property type="entry name" value="ABC1_TM_sf"/>
</dbReference>
<dbReference type="InterPro" id="IPR017871">
    <property type="entry name" value="ABC_transporter-like_CS"/>
</dbReference>
<keyword evidence="6" id="KW-0067">ATP-binding</keyword>
<dbReference type="InterPro" id="IPR039421">
    <property type="entry name" value="Type_1_exporter"/>
</dbReference>
<name>I1YF64_METFJ</name>
<evidence type="ECO:0000256" key="7">
    <source>
        <dbReference type="ARBA" id="ARBA00022989"/>
    </source>
</evidence>
<dbReference type="SUPFAM" id="SSF52540">
    <property type="entry name" value="P-loop containing nucleoside triphosphate hydrolases"/>
    <property type="match status" value="1"/>
</dbReference>
<dbReference type="Pfam" id="PF00005">
    <property type="entry name" value="ABC_tran"/>
    <property type="match status" value="1"/>
</dbReference>
<dbReference type="AlphaFoldDB" id="I1YF64"/>
<keyword evidence="4 9" id="KW-0812">Transmembrane</keyword>
<dbReference type="Pfam" id="PF00664">
    <property type="entry name" value="ABC_membrane"/>
    <property type="match status" value="1"/>
</dbReference>
<dbReference type="KEGG" id="mec:Q7C_382"/>
<dbReference type="eggNOG" id="COG1132">
    <property type="taxonomic scope" value="Bacteria"/>
</dbReference>
<accession>I1YF64</accession>
<comment type="subcellular location">
    <subcellularLocation>
        <location evidence="1">Cell membrane</location>
        <topology evidence="1">Multi-pass membrane protein</topology>
    </subcellularLocation>
</comment>
<keyword evidence="2" id="KW-0813">Transport</keyword>
<evidence type="ECO:0000259" key="11">
    <source>
        <dbReference type="PROSITE" id="PS50929"/>
    </source>
</evidence>
<dbReference type="OrthoDB" id="9759820at2"/>
<dbReference type="Gene3D" id="1.20.1560.10">
    <property type="entry name" value="ABC transporter type 1, transmembrane domain"/>
    <property type="match status" value="1"/>
</dbReference>
<evidence type="ECO:0000256" key="5">
    <source>
        <dbReference type="ARBA" id="ARBA00022741"/>
    </source>
</evidence>
<gene>
    <name evidence="12" type="ordered locus">Q7C_382</name>
</gene>
<dbReference type="PROSITE" id="PS50893">
    <property type="entry name" value="ABC_TRANSPORTER_2"/>
    <property type="match status" value="1"/>
</dbReference>
<evidence type="ECO:0000259" key="10">
    <source>
        <dbReference type="PROSITE" id="PS50893"/>
    </source>
</evidence>
<dbReference type="PATRIC" id="fig|754477.3.peg.377"/>
<organism evidence="12 13">
    <name type="scientific">Methylophaga frappieri (strain ATCC BAA-2434 / DSM 25690 / JAM7)</name>
    <dbReference type="NCBI Taxonomy" id="754477"/>
    <lineage>
        <taxon>Bacteria</taxon>
        <taxon>Pseudomonadati</taxon>
        <taxon>Pseudomonadota</taxon>
        <taxon>Gammaproteobacteria</taxon>
        <taxon>Thiotrichales</taxon>
        <taxon>Piscirickettsiaceae</taxon>
        <taxon>Methylophaga</taxon>
    </lineage>
</organism>
<evidence type="ECO:0000313" key="12">
    <source>
        <dbReference type="EMBL" id="AFJ01557.1"/>
    </source>
</evidence>
<evidence type="ECO:0000256" key="3">
    <source>
        <dbReference type="ARBA" id="ARBA00022475"/>
    </source>
</evidence>
<dbReference type="GO" id="GO:0005886">
    <property type="term" value="C:plasma membrane"/>
    <property type="evidence" value="ECO:0007669"/>
    <property type="project" value="UniProtKB-SubCell"/>
</dbReference>
<feature type="transmembrane region" description="Helical" evidence="9">
    <location>
        <begin position="172"/>
        <end position="192"/>
    </location>
</feature>
<keyword evidence="7 9" id="KW-1133">Transmembrane helix</keyword>
<dbReference type="InterPro" id="IPR003439">
    <property type="entry name" value="ABC_transporter-like_ATP-bd"/>
</dbReference>
<dbReference type="Proteomes" id="UP000009145">
    <property type="component" value="Chromosome"/>
</dbReference>
<keyword evidence="5" id="KW-0547">Nucleotide-binding</keyword>
<protein>
    <submittedName>
        <fullName evidence="12">HlyB/MsbA family ABC transporter</fullName>
    </submittedName>
</protein>
<dbReference type="SMART" id="SM00382">
    <property type="entry name" value="AAA"/>
    <property type="match status" value="1"/>
</dbReference>
<evidence type="ECO:0000256" key="8">
    <source>
        <dbReference type="ARBA" id="ARBA00023136"/>
    </source>
</evidence>
<dbReference type="PROSITE" id="PS50929">
    <property type="entry name" value="ABC_TM1F"/>
    <property type="match status" value="1"/>
</dbReference>
<evidence type="ECO:0000313" key="13">
    <source>
        <dbReference type="Proteomes" id="UP000009145"/>
    </source>
</evidence>
<dbReference type="SUPFAM" id="SSF90123">
    <property type="entry name" value="ABC transporter transmembrane region"/>
    <property type="match status" value="1"/>
</dbReference>
<dbReference type="PANTHER" id="PTHR43394">
    <property type="entry name" value="ATP-DEPENDENT PERMEASE MDL1, MITOCHONDRIAL"/>
    <property type="match status" value="1"/>
</dbReference>
<feature type="transmembrane region" description="Helical" evidence="9">
    <location>
        <begin position="256"/>
        <end position="278"/>
    </location>
</feature>
<dbReference type="GO" id="GO:0015421">
    <property type="term" value="F:ABC-type oligopeptide transporter activity"/>
    <property type="evidence" value="ECO:0007669"/>
    <property type="project" value="TreeGrafter"/>
</dbReference>
<dbReference type="InterPro" id="IPR027417">
    <property type="entry name" value="P-loop_NTPase"/>
</dbReference>
<dbReference type="GO" id="GO:0016887">
    <property type="term" value="F:ATP hydrolysis activity"/>
    <property type="evidence" value="ECO:0007669"/>
    <property type="project" value="InterPro"/>
</dbReference>
<dbReference type="GO" id="GO:0005524">
    <property type="term" value="F:ATP binding"/>
    <property type="evidence" value="ECO:0007669"/>
    <property type="project" value="UniProtKB-KW"/>
</dbReference>
<evidence type="ECO:0000256" key="2">
    <source>
        <dbReference type="ARBA" id="ARBA00022448"/>
    </source>
</evidence>
<dbReference type="STRING" id="754477.Q7C_382"/>
<dbReference type="RefSeq" id="WP_014703007.1">
    <property type="nucleotide sequence ID" value="NC_017856.1"/>
</dbReference>
<evidence type="ECO:0000256" key="1">
    <source>
        <dbReference type="ARBA" id="ARBA00004651"/>
    </source>
</evidence>
<proteinExistence type="predicted"/>
<evidence type="ECO:0000256" key="9">
    <source>
        <dbReference type="SAM" id="Phobius"/>
    </source>
</evidence>
<dbReference type="HOGENOM" id="CLU_000604_84_9_6"/>
<dbReference type="CDD" id="cd07346">
    <property type="entry name" value="ABC_6TM_exporters"/>
    <property type="match status" value="1"/>
</dbReference>
<evidence type="ECO:0000256" key="6">
    <source>
        <dbReference type="ARBA" id="ARBA00022840"/>
    </source>
</evidence>
<sequence length="585" mass="65350">MAKENQTGILQSIRRVIRRSDCSAGEFYWGLCLRVLERCFEILPLLVCYFWLINVLNGNAVADGQTVWGIAGLLLAIFMGQLLCSWRGQHHSFMGSYHIMQSYRARLIDRVRQLPLGQLYHYRTGQLADILTDDIKRVEGIFTHVAADVFAAGVTPVLWFVVLLYLDWQLATALIVGLPFACWILNAAKRFFERVGQQRQTRFQETAGVVVEFVSGIRTLRLFNRTGIWLSRLNQQFDLLRQSSVRVETWGAGPVVVYRLMLELGLVALLLVCASQMLPSQSTATVMASWLLFLLLAHKLLEPLLEMSGYLTILRHALQSEVKIETLFSTTQLSEPAVPVTPSHFAIRFDHVCFSYDQQSSLQDICFSVPQNSITAIVGPSGAGKSTVLNLLARFYDPQSGSVTIGDEDLRAIGTDGVYQHISTVFQHVQLFDGSIRENIRIGRPDASDAQIMAACQSASCHDFIMGLPEQYETRVGEGGMRLSGGERQRLSIARALLKDAPVLLLDEATAAVDASAQHAIQNALNRLVVGRVVIMVAHRLSTVRNADQILVMDKGRIVEQGNHQSLLQRQGLYYQLWQSQSADK</sequence>
<feature type="transmembrane region" description="Helical" evidence="9">
    <location>
        <begin position="145"/>
        <end position="166"/>
    </location>
</feature>
<feature type="domain" description="ABC transporter" evidence="10">
    <location>
        <begin position="347"/>
        <end position="580"/>
    </location>
</feature>
<dbReference type="InterPro" id="IPR011527">
    <property type="entry name" value="ABC1_TM_dom"/>
</dbReference>
<feature type="transmembrane region" description="Helical" evidence="9">
    <location>
        <begin position="67"/>
        <end position="86"/>
    </location>
</feature>
<keyword evidence="13" id="KW-1185">Reference proteome</keyword>
<feature type="transmembrane region" description="Helical" evidence="9">
    <location>
        <begin position="42"/>
        <end position="61"/>
    </location>
</feature>
<evidence type="ECO:0000256" key="4">
    <source>
        <dbReference type="ARBA" id="ARBA00022692"/>
    </source>
</evidence>
<dbReference type="InterPro" id="IPR003593">
    <property type="entry name" value="AAA+_ATPase"/>
</dbReference>
<dbReference type="EMBL" id="CP003380">
    <property type="protein sequence ID" value="AFJ01557.1"/>
    <property type="molecule type" value="Genomic_DNA"/>
</dbReference>
<dbReference type="PROSITE" id="PS00211">
    <property type="entry name" value="ABC_TRANSPORTER_1"/>
    <property type="match status" value="1"/>
</dbReference>
<keyword evidence="8 9" id="KW-0472">Membrane</keyword>
<keyword evidence="3" id="KW-1003">Cell membrane</keyword>